<accession>A0A1T4SRR3</accession>
<dbReference type="AlphaFoldDB" id="A0A1T4SRR3"/>
<gene>
    <name evidence="1" type="ORF">SAMN02745126_05050</name>
</gene>
<keyword evidence="2" id="KW-1185">Reference proteome</keyword>
<evidence type="ECO:0000313" key="2">
    <source>
        <dbReference type="Proteomes" id="UP000190092"/>
    </source>
</evidence>
<organism evidence="1 2">
    <name type="scientific">Enhydrobacter aerosaccus</name>
    <dbReference type="NCBI Taxonomy" id="225324"/>
    <lineage>
        <taxon>Bacteria</taxon>
        <taxon>Pseudomonadati</taxon>
        <taxon>Pseudomonadota</taxon>
        <taxon>Alphaproteobacteria</taxon>
        <taxon>Hyphomicrobiales</taxon>
        <taxon>Enhydrobacter</taxon>
    </lineage>
</organism>
<proteinExistence type="predicted"/>
<protein>
    <submittedName>
        <fullName evidence="1">Uncharacterized protein</fullName>
    </submittedName>
</protein>
<dbReference type="STRING" id="225324.SAMN02745126_05050"/>
<evidence type="ECO:0000313" key="1">
    <source>
        <dbReference type="EMBL" id="SKA30919.1"/>
    </source>
</evidence>
<name>A0A1T4SRR3_9HYPH</name>
<dbReference type="Proteomes" id="UP000190092">
    <property type="component" value="Unassembled WGS sequence"/>
</dbReference>
<dbReference type="EMBL" id="FUWJ01000009">
    <property type="protein sequence ID" value="SKA30919.1"/>
    <property type="molecule type" value="Genomic_DNA"/>
</dbReference>
<sequence>MRGRPLWPGDAVAVSPRKPVPTTHWDRFDFDVAAYLDAADGTTIAAASTILCGPSSGDAGVRYCDLVLRRTDIVRLFAPSTGSTAIAA</sequence>
<reference evidence="2" key="1">
    <citation type="submission" date="2017-02" db="EMBL/GenBank/DDBJ databases">
        <authorList>
            <person name="Varghese N."/>
            <person name="Submissions S."/>
        </authorList>
    </citation>
    <scope>NUCLEOTIDE SEQUENCE [LARGE SCALE GENOMIC DNA]</scope>
    <source>
        <strain evidence="2">ATCC 27094</strain>
    </source>
</reference>